<reference evidence="3 4" key="1">
    <citation type="submission" date="2019-06" db="EMBL/GenBank/DDBJ databases">
        <title>Spirosoma utsteinense sp. nov. isolated from Antarctic ice-free soils.</title>
        <authorList>
            <person name="Tahon G."/>
        </authorList>
    </citation>
    <scope>NUCLEOTIDE SEQUENCE [LARGE SCALE GENOMIC DNA]</scope>
    <source>
        <strain evidence="3 4">LMG 31447</strain>
    </source>
</reference>
<sequence>MNRIALLFLVVSTVFVQQACNSKKTASNQTTDSSTATSPDPAVDYAPEAMPARLAGLGLTRDSHWRGINLGDAFSVVKEKEKGDAFESDAKHVGYTVEFPNLETADMLYYQAGGKVSAIEIDLFLNSRQSVDEYRKALEPYFTTRYGTPKSTAGALTWTGSTSEQLSLKDVSKGKDFGLKIRIQPVGGPVTASTK</sequence>
<evidence type="ECO:0000256" key="1">
    <source>
        <dbReference type="SAM" id="MobiDB-lite"/>
    </source>
</evidence>
<dbReference type="EMBL" id="VFIA01000007">
    <property type="protein sequence ID" value="MBC3790978.1"/>
    <property type="molecule type" value="Genomic_DNA"/>
</dbReference>
<gene>
    <name evidence="3" type="ORF">FH603_1476</name>
</gene>
<accession>A0ABR6W4B0</accession>
<feature type="chain" id="PRO_5045917385" description="Lipoprotein" evidence="2">
    <location>
        <begin position="20"/>
        <end position="195"/>
    </location>
</feature>
<feature type="signal peptide" evidence="2">
    <location>
        <begin position="1"/>
        <end position="19"/>
    </location>
</feature>
<evidence type="ECO:0008006" key="5">
    <source>
        <dbReference type="Google" id="ProtNLM"/>
    </source>
</evidence>
<evidence type="ECO:0000313" key="4">
    <source>
        <dbReference type="Proteomes" id="UP000700732"/>
    </source>
</evidence>
<comment type="caution">
    <text evidence="3">The sequence shown here is derived from an EMBL/GenBank/DDBJ whole genome shotgun (WGS) entry which is preliminary data.</text>
</comment>
<dbReference type="RefSeq" id="WP_186736790.1">
    <property type="nucleotide sequence ID" value="NZ_VFIA01000007.1"/>
</dbReference>
<name>A0ABR6W4B0_9BACT</name>
<protein>
    <recommendedName>
        <fullName evidence="5">Lipoprotein</fullName>
    </recommendedName>
</protein>
<proteinExistence type="predicted"/>
<dbReference type="Proteomes" id="UP000700732">
    <property type="component" value="Unassembled WGS sequence"/>
</dbReference>
<keyword evidence="2" id="KW-0732">Signal</keyword>
<feature type="compositionally biased region" description="Low complexity" evidence="1">
    <location>
        <begin position="30"/>
        <end position="42"/>
    </location>
</feature>
<evidence type="ECO:0000313" key="3">
    <source>
        <dbReference type="EMBL" id="MBC3790978.1"/>
    </source>
</evidence>
<organism evidence="3 4">
    <name type="scientific">Spirosoma utsteinense</name>
    <dbReference type="NCBI Taxonomy" id="2585773"/>
    <lineage>
        <taxon>Bacteria</taxon>
        <taxon>Pseudomonadati</taxon>
        <taxon>Bacteroidota</taxon>
        <taxon>Cytophagia</taxon>
        <taxon>Cytophagales</taxon>
        <taxon>Cytophagaceae</taxon>
        <taxon>Spirosoma</taxon>
    </lineage>
</organism>
<evidence type="ECO:0000256" key="2">
    <source>
        <dbReference type="SAM" id="SignalP"/>
    </source>
</evidence>
<feature type="region of interest" description="Disordered" evidence="1">
    <location>
        <begin position="22"/>
        <end position="43"/>
    </location>
</feature>
<keyword evidence="4" id="KW-1185">Reference proteome</keyword>